<reference evidence="3" key="1">
    <citation type="submission" date="2019-10" db="EMBL/GenBank/DDBJ databases">
        <title>Bird 10,000 Genomes (B10K) Project - Family phase.</title>
        <authorList>
            <person name="Zhang G."/>
        </authorList>
    </citation>
    <scope>NUCLEOTIDE SEQUENCE</scope>
    <source>
        <strain evidence="3">B10K-IZ-033-78</strain>
        <tissue evidence="3">Muscle</tissue>
    </source>
</reference>
<dbReference type="GO" id="GO:0042393">
    <property type="term" value="F:histone binding"/>
    <property type="evidence" value="ECO:0007669"/>
    <property type="project" value="TreeGrafter"/>
</dbReference>
<keyword evidence="4" id="KW-1185">Reference proteome</keyword>
<dbReference type="PANTHER" id="PTHR14222:SF1">
    <property type="entry name" value="CONDENSIN-2 COMPLEX SUBUNIT D3"/>
    <property type="match status" value="1"/>
</dbReference>
<proteinExistence type="predicted"/>
<protein>
    <submittedName>
        <fullName evidence="3">CNDD3 protein</fullName>
    </submittedName>
</protein>
<organism evidence="3 4">
    <name type="scientific">Chloropsis hardwickii</name>
    <dbReference type="NCBI Taxonomy" id="667144"/>
    <lineage>
        <taxon>Eukaryota</taxon>
        <taxon>Metazoa</taxon>
        <taxon>Chordata</taxon>
        <taxon>Craniata</taxon>
        <taxon>Vertebrata</taxon>
        <taxon>Euteleostomi</taxon>
        <taxon>Archelosauria</taxon>
        <taxon>Archosauria</taxon>
        <taxon>Dinosauria</taxon>
        <taxon>Saurischia</taxon>
        <taxon>Theropoda</taxon>
        <taxon>Coelurosauria</taxon>
        <taxon>Aves</taxon>
        <taxon>Neognathae</taxon>
        <taxon>Neoaves</taxon>
        <taxon>Telluraves</taxon>
        <taxon>Australaves</taxon>
        <taxon>Passeriformes</taxon>
        <taxon>Corvoidea</taxon>
        <taxon>Irenidae</taxon>
        <taxon>Chloropsis</taxon>
    </lineage>
</organism>
<dbReference type="Proteomes" id="UP000640999">
    <property type="component" value="Unassembled WGS sequence"/>
</dbReference>
<dbReference type="InterPro" id="IPR016024">
    <property type="entry name" value="ARM-type_fold"/>
</dbReference>
<sequence length="459" mass="52173">WVDTVWDLDFTETEPLEQWVAEEIAADGLNTFTRLYSALAPFAAGDQESRENVWTLFAESSLSHQALVAVLHHFVHVGQHKRANAQQRVFALHSAGLYLLLLEIPGSIVNQVFHQVMFDKCLHTLTKCWPQEMRKRKKARAPSSQPNARRNRKKGKPCRNDNSSVEEMLEEEEEDDENVYFSTEDLLQVRNAIFLLLKNFLRLLPKFSLKEKPQCMQNCLQVFVEVTSFEPVLHEFEFSAAMDVNKAKYIPELAYYGLHLLCSPLHGTEDKTLRCVFQRLLSVLLMVESSGGSRREPLPITSAVTSARNQAVKFISSLVDEQKEAVYPVLRILLQHICTKVPDKAEYRTHAAQALVTLLDKLPCAEFAEFIAWLYKYSLTKVSHRVFALDVALALLELPERSPGSSLSQDHQSFLKHKFLVQVMVFGRCSDKAPVVRSKALSSFAYCLEMKAAATLESI</sequence>
<dbReference type="GO" id="GO:0007076">
    <property type="term" value="P:mitotic chromosome condensation"/>
    <property type="evidence" value="ECO:0007669"/>
    <property type="project" value="InterPro"/>
</dbReference>
<feature type="non-terminal residue" evidence="3">
    <location>
        <position position="1"/>
    </location>
</feature>
<keyword evidence="1" id="KW-0226">DNA condensation</keyword>
<feature type="non-terminal residue" evidence="3">
    <location>
        <position position="459"/>
    </location>
</feature>
<feature type="region of interest" description="Disordered" evidence="2">
    <location>
        <begin position="133"/>
        <end position="171"/>
    </location>
</feature>
<dbReference type="EMBL" id="WEIW01002690">
    <property type="protein sequence ID" value="NWH40295.1"/>
    <property type="molecule type" value="Genomic_DNA"/>
</dbReference>
<dbReference type="InterPro" id="IPR011989">
    <property type="entry name" value="ARM-like"/>
</dbReference>
<dbReference type="GO" id="GO:0010032">
    <property type="term" value="P:meiotic chromosome condensation"/>
    <property type="evidence" value="ECO:0007669"/>
    <property type="project" value="TreeGrafter"/>
</dbReference>
<evidence type="ECO:0000256" key="1">
    <source>
        <dbReference type="ARBA" id="ARBA00023067"/>
    </source>
</evidence>
<dbReference type="InterPro" id="IPR026971">
    <property type="entry name" value="CND1/NCAPD3"/>
</dbReference>
<dbReference type="SUPFAM" id="SSF48371">
    <property type="entry name" value="ARM repeat"/>
    <property type="match status" value="1"/>
</dbReference>
<dbReference type="PANTHER" id="PTHR14222">
    <property type="entry name" value="CONDENSIN"/>
    <property type="match status" value="1"/>
</dbReference>
<gene>
    <name evidence="3" type="primary">Ncapd3</name>
    <name evidence="3" type="ORF">CHLHAR_R14235</name>
</gene>
<dbReference type="GO" id="GO:0000796">
    <property type="term" value="C:condensin complex"/>
    <property type="evidence" value="ECO:0007669"/>
    <property type="project" value="TreeGrafter"/>
</dbReference>
<name>A0A850V7K7_9CORV</name>
<dbReference type="GO" id="GO:0000779">
    <property type="term" value="C:condensed chromosome, centromeric region"/>
    <property type="evidence" value="ECO:0007669"/>
    <property type="project" value="TreeGrafter"/>
</dbReference>
<evidence type="ECO:0000313" key="3">
    <source>
        <dbReference type="EMBL" id="NWH40295.1"/>
    </source>
</evidence>
<comment type="caution">
    <text evidence="3">The sequence shown here is derived from an EMBL/GenBank/DDBJ whole genome shotgun (WGS) entry which is preliminary data.</text>
</comment>
<evidence type="ECO:0000256" key="2">
    <source>
        <dbReference type="SAM" id="MobiDB-lite"/>
    </source>
</evidence>
<dbReference type="AlphaFoldDB" id="A0A850V7K7"/>
<dbReference type="OrthoDB" id="10263978at2759"/>
<evidence type="ECO:0000313" key="4">
    <source>
        <dbReference type="Proteomes" id="UP000640999"/>
    </source>
</evidence>
<dbReference type="Gene3D" id="1.25.10.10">
    <property type="entry name" value="Leucine-rich Repeat Variant"/>
    <property type="match status" value="1"/>
</dbReference>
<accession>A0A850V7K7</accession>